<gene>
    <name evidence="7" type="primary">TAF4B</name>
    <name evidence="7" type="ORF">T02_5325</name>
</gene>
<evidence type="ECO:0000256" key="5">
    <source>
        <dbReference type="ARBA" id="ARBA00023242"/>
    </source>
</evidence>
<feature type="domain" description="Transcription initiation factor TFIID component TAF4 C-terminal" evidence="6">
    <location>
        <begin position="21"/>
        <end position="123"/>
    </location>
</feature>
<dbReference type="InterPro" id="IPR007900">
    <property type="entry name" value="TAF4_C"/>
</dbReference>
<dbReference type="Proteomes" id="UP000054721">
    <property type="component" value="Unassembled WGS sequence"/>
</dbReference>
<dbReference type="STRING" id="6335.A0A0V1LIH3"/>
<dbReference type="GO" id="GO:0005669">
    <property type="term" value="C:transcription factor TFIID complex"/>
    <property type="evidence" value="ECO:0007669"/>
    <property type="project" value="InterPro"/>
</dbReference>
<keyword evidence="4" id="KW-0804">Transcription</keyword>
<keyword evidence="8" id="KW-1185">Reference proteome</keyword>
<accession>A0A0V1LIH3</accession>
<evidence type="ECO:0000256" key="1">
    <source>
        <dbReference type="ARBA" id="ARBA00004123"/>
    </source>
</evidence>
<dbReference type="GO" id="GO:0003677">
    <property type="term" value="F:DNA binding"/>
    <property type="evidence" value="ECO:0007669"/>
    <property type="project" value="TreeGrafter"/>
</dbReference>
<keyword evidence="3" id="KW-0805">Transcription regulation</keyword>
<keyword evidence="5" id="KW-0539">Nucleus</keyword>
<evidence type="ECO:0000256" key="4">
    <source>
        <dbReference type="ARBA" id="ARBA00023163"/>
    </source>
</evidence>
<sequence>MFINCFWSCMRFGNGVCCFVQLQKAEQEELRNRSANAAAQAALASSRKRPLQQTAGVSDSQQPVALGVFGANSGSFSLGTATNSAEGLIRFQSTTRPRMKRINLKDFQFVLRTDRYAKYSKVLIESEFK</sequence>
<evidence type="ECO:0000313" key="8">
    <source>
        <dbReference type="Proteomes" id="UP000054721"/>
    </source>
</evidence>
<dbReference type="InterPro" id="IPR045144">
    <property type="entry name" value="TAF4"/>
</dbReference>
<dbReference type="OrthoDB" id="21060at2759"/>
<dbReference type="PANTHER" id="PTHR15138:SF14">
    <property type="entry name" value="TRANSCRIPTION INITIATION FACTOR TFIID SUBUNIT 4"/>
    <property type="match status" value="1"/>
</dbReference>
<organism evidence="7 8">
    <name type="scientific">Trichinella nativa</name>
    <dbReference type="NCBI Taxonomy" id="6335"/>
    <lineage>
        <taxon>Eukaryota</taxon>
        <taxon>Metazoa</taxon>
        <taxon>Ecdysozoa</taxon>
        <taxon>Nematoda</taxon>
        <taxon>Enoplea</taxon>
        <taxon>Dorylaimia</taxon>
        <taxon>Trichinellida</taxon>
        <taxon>Trichinellidae</taxon>
        <taxon>Trichinella</taxon>
    </lineage>
</organism>
<protein>
    <submittedName>
        <fullName evidence="7">Transcription initiation factor TFIID subunit 4B</fullName>
    </submittedName>
</protein>
<dbReference type="Pfam" id="PF05236">
    <property type="entry name" value="TAF4"/>
    <property type="match status" value="1"/>
</dbReference>
<comment type="subcellular location">
    <subcellularLocation>
        <location evidence="1">Nucleus</location>
    </subcellularLocation>
</comment>
<dbReference type="PANTHER" id="PTHR15138">
    <property type="entry name" value="TRANSCRIPTION INITIATION FACTOR TFIID SUBUNIT 4"/>
    <property type="match status" value="1"/>
</dbReference>
<dbReference type="GO" id="GO:0016251">
    <property type="term" value="F:RNA polymerase II general transcription initiation factor activity"/>
    <property type="evidence" value="ECO:0007669"/>
    <property type="project" value="TreeGrafter"/>
</dbReference>
<proteinExistence type="inferred from homology"/>
<comment type="similarity">
    <text evidence="2">Belongs to the TAF4 family.</text>
</comment>
<comment type="caution">
    <text evidence="7">The sequence shown here is derived from an EMBL/GenBank/DDBJ whole genome shotgun (WGS) entry which is preliminary data.</text>
</comment>
<name>A0A0V1LIH3_9BILA</name>
<evidence type="ECO:0000259" key="6">
    <source>
        <dbReference type="Pfam" id="PF05236"/>
    </source>
</evidence>
<reference evidence="7 8" key="1">
    <citation type="submission" date="2015-05" db="EMBL/GenBank/DDBJ databases">
        <title>Evolution of Trichinella species and genotypes.</title>
        <authorList>
            <person name="Korhonen P.K."/>
            <person name="Edoardo P."/>
            <person name="Giuseppe L.R."/>
            <person name="Gasser R.B."/>
        </authorList>
    </citation>
    <scope>NUCLEOTIDE SEQUENCE [LARGE SCALE GENOMIC DNA]</scope>
    <source>
        <strain evidence="7">ISS10</strain>
    </source>
</reference>
<evidence type="ECO:0000256" key="3">
    <source>
        <dbReference type="ARBA" id="ARBA00023015"/>
    </source>
</evidence>
<dbReference type="AlphaFoldDB" id="A0A0V1LIH3"/>
<dbReference type="GO" id="GO:0006367">
    <property type="term" value="P:transcription initiation at RNA polymerase II promoter"/>
    <property type="evidence" value="ECO:0007669"/>
    <property type="project" value="TreeGrafter"/>
</dbReference>
<evidence type="ECO:0000313" key="7">
    <source>
        <dbReference type="EMBL" id="KRZ59284.1"/>
    </source>
</evidence>
<evidence type="ECO:0000256" key="2">
    <source>
        <dbReference type="ARBA" id="ARBA00006178"/>
    </source>
</evidence>
<dbReference type="EMBL" id="JYDW01000044">
    <property type="protein sequence ID" value="KRZ59284.1"/>
    <property type="molecule type" value="Genomic_DNA"/>
</dbReference>